<keyword evidence="6" id="KW-1185">Reference proteome</keyword>
<reference evidence="5 6" key="1">
    <citation type="journal article" date="2018" name="Nat. Ecol. Evol.">
        <title>Pezizomycetes genomes reveal the molecular basis of ectomycorrhizal truffle lifestyle.</title>
        <authorList>
            <person name="Murat C."/>
            <person name="Payen T."/>
            <person name="Noel B."/>
            <person name="Kuo A."/>
            <person name="Morin E."/>
            <person name="Chen J."/>
            <person name="Kohler A."/>
            <person name="Krizsan K."/>
            <person name="Balestrini R."/>
            <person name="Da Silva C."/>
            <person name="Montanini B."/>
            <person name="Hainaut M."/>
            <person name="Levati E."/>
            <person name="Barry K.W."/>
            <person name="Belfiori B."/>
            <person name="Cichocki N."/>
            <person name="Clum A."/>
            <person name="Dockter R.B."/>
            <person name="Fauchery L."/>
            <person name="Guy J."/>
            <person name="Iotti M."/>
            <person name="Le Tacon F."/>
            <person name="Lindquist E.A."/>
            <person name="Lipzen A."/>
            <person name="Malagnac F."/>
            <person name="Mello A."/>
            <person name="Molinier V."/>
            <person name="Miyauchi S."/>
            <person name="Poulain J."/>
            <person name="Riccioni C."/>
            <person name="Rubini A."/>
            <person name="Sitrit Y."/>
            <person name="Splivallo R."/>
            <person name="Traeger S."/>
            <person name="Wang M."/>
            <person name="Zifcakova L."/>
            <person name="Wipf D."/>
            <person name="Zambonelli A."/>
            <person name="Paolocci F."/>
            <person name="Nowrousian M."/>
            <person name="Ottonello S."/>
            <person name="Baldrian P."/>
            <person name="Spatafora J.W."/>
            <person name="Henrissat B."/>
            <person name="Nagy L.G."/>
            <person name="Aury J.M."/>
            <person name="Wincker P."/>
            <person name="Grigoriev I.V."/>
            <person name="Bonfante P."/>
            <person name="Martin F.M."/>
        </authorList>
    </citation>
    <scope>NUCLEOTIDE SEQUENCE [LARGE SCALE GENOMIC DNA]</scope>
    <source>
        <strain evidence="5 6">120613-1</strain>
    </source>
</reference>
<dbReference type="PROSITE" id="PS50088">
    <property type="entry name" value="ANK_REPEAT"/>
    <property type="match status" value="2"/>
</dbReference>
<feature type="repeat" description="ANK" evidence="3">
    <location>
        <begin position="180"/>
        <end position="212"/>
    </location>
</feature>
<gene>
    <name evidence="5" type="ORF">L873DRAFT_1842585</name>
</gene>
<feature type="domain" description="F-box" evidence="4">
    <location>
        <begin position="26"/>
        <end position="74"/>
    </location>
</feature>
<evidence type="ECO:0000313" key="5">
    <source>
        <dbReference type="EMBL" id="RPB01229.1"/>
    </source>
</evidence>
<evidence type="ECO:0000313" key="6">
    <source>
        <dbReference type="Proteomes" id="UP000276215"/>
    </source>
</evidence>
<dbReference type="PROSITE" id="PS50181">
    <property type="entry name" value="FBOX"/>
    <property type="match status" value="1"/>
</dbReference>
<sequence length="286" mass="32374">MISRCHPKTGWKKHLRPPPLATRRHKMNFTRLPSELQLLVAENLQPRELSYLVRANQRFHSLFTPILDRLAQEPKEQICALGWAVLRGYTPLVQLLLSKGRDINHIEAPLYSYFGTALHTAVFSRRLSLIRLFLENPTLDLNKLDTRENTALHIAIECCDLEVVKLLHAAGADPEIANEDGVTALLLAFSCRHLEVMEFLLRNGANVNARFPGGTWLHATLLQGLVRFGDSERLVRLALERGADPEVRNYQNQRAIDIAFAEGKTKLVEILREVSLPLDVGVDTQE</sequence>
<evidence type="ECO:0000256" key="3">
    <source>
        <dbReference type="PROSITE-ProRule" id="PRU00023"/>
    </source>
</evidence>
<dbReference type="OrthoDB" id="341259at2759"/>
<dbReference type="Proteomes" id="UP000276215">
    <property type="component" value="Unassembled WGS sequence"/>
</dbReference>
<dbReference type="PROSITE" id="PS50297">
    <property type="entry name" value="ANK_REP_REGION"/>
    <property type="match status" value="2"/>
</dbReference>
<dbReference type="InterPro" id="IPR001810">
    <property type="entry name" value="F-box_dom"/>
</dbReference>
<dbReference type="InterPro" id="IPR050776">
    <property type="entry name" value="Ank_Repeat/CDKN_Inhibitor"/>
</dbReference>
<dbReference type="Gene3D" id="1.25.40.20">
    <property type="entry name" value="Ankyrin repeat-containing domain"/>
    <property type="match status" value="1"/>
</dbReference>
<keyword evidence="2 3" id="KW-0040">ANK repeat</keyword>
<name>A0A3N4JW27_9PEZI</name>
<dbReference type="Pfam" id="PF00023">
    <property type="entry name" value="Ank"/>
    <property type="match status" value="1"/>
</dbReference>
<evidence type="ECO:0000259" key="4">
    <source>
        <dbReference type="PROSITE" id="PS50181"/>
    </source>
</evidence>
<protein>
    <submittedName>
        <fullName evidence="5">Ankyrin</fullName>
    </submittedName>
</protein>
<dbReference type="STRING" id="1336337.A0A3N4JW27"/>
<evidence type="ECO:0000256" key="1">
    <source>
        <dbReference type="ARBA" id="ARBA00022737"/>
    </source>
</evidence>
<feature type="repeat" description="ANK" evidence="3">
    <location>
        <begin position="147"/>
        <end position="179"/>
    </location>
</feature>
<evidence type="ECO:0000256" key="2">
    <source>
        <dbReference type="ARBA" id="ARBA00023043"/>
    </source>
</evidence>
<accession>A0A3N4JW27</accession>
<dbReference type="InterPro" id="IPR036770">
    <property type="entry name" value="Ankyrin_rpt-contain_sf"/>
</dbReference>
<dbReference type="EMBL" id="ML120375">
    <property type="protein sequence ID" value="RPB01229.1"/>
    <property type="molecule type" value="Genomic_DNA"/>
</dbReference>
<dbReference type="Pfam" id="PF12796">
    <property type="entry name" value="Ank_2"/>
    <property type="match status" value="1"/>
</dbReference>
<dbReference type="AlphaFoldDB" id="A0A3N4JW27"/>
<keyword evidence="1" id="KW-0677">Repeat</keyword>
<dbReference type="SUPFAM" id="SSF48403">
    <property type="entry name" value="Ankyrin repeat"/>
    <property type="match status" value="1"/>
</dbReference>
<dbReference type="SMART" id="SM00248">
    <property type="entry name" value="ANK"/>
    <property type="match status" value="5"/>
</dbReference>
<organism evidence="5 6">
    <name type="scientific">Choiromyces venosus 120613-1</name>
    <dbReference type="NCBI Taxonomy" id="1336337"/>
    <lineage>
        <taxon>Eukaryota</taxon>
        <taxon>Fungi</taxon>
        <taxon>Dikarya</taxon>
        <taxon>Ascomycota</taxon>
        <taxon>Pezizomycotina</taxon>
        <taxon>Pezizomycetes</taxon>
        <taxon>Pezizales</taxon>
        <taxon>Tuberaceae</taxon>
        <taxon>Choiromyces</taxon>
    </lineage>
</organism>
<dbReference type="InterPro" id="IPR002110">
    <property type="entry name" value="Ankyrin_rpt"/>
</dbReference>
<dbReference type="PANTHER" id="PTHR24201">
    <property type="entry name" value="ANK_REP_REGION DOMAIN-CONTAINING PROTEIN"/>
    <property type="match status" value="1"/>
</dbReference>
<proteinExistence type="predicted"/>